<sequence>MIVMPLHKHHILNLHHLMEAGHHFQRNAFIAPVLE</sequence>
<dbReference type="AlphaFoldDB" id="A0A0A9JVK1"/>
<evidence type="ECO:0000313" key="1">
    <source>
        <dbReference type="EMBL" id="JAD14855.1"/>
    </source>
</evidence>
<organism evidence="1">
    <name type="scientific">Arundo donax</name>
    <name type="common">Giant reed</name>
    <name type="synonym">Donax arundinaceus</name>
    <dbReference type="NCBI Taxonomy" id="35708"/>
    <lineage>
        <taxon>Eukaryota</taxon>
        <taxon>Viridiplantae</taxon>
        <taxon>Streptophyta</taxon>
        <taxon>Embryophyta</taxon>
        <taxon>Tracheophyta</taxon>
        <taxon>Spermatophyta</taxon>
        <taxon>Magnoliopsida</taxon>
        <taxon>Liliopsida</taxon>
        <taxon>Poales</taxon>
        <taxon>Poaceae</taxon>
        <taxon>PACMAD clade</taxon>
        <taxon>Arundinoideae</taxon>
        <taxon>Arundineae</taxon>
        <taxon>Arundo</taxon>
    </lineage>
</organism>
<protein>
    <submittedName>
        <fullName evidence="1">Uncharacterized protein</fullName>
    </submittedName>
</protein>
<accession>A0A0A9JVK1</accession>
<name>A0A0A9JVK1_ARUDO</name>
<dbReference type="EMBL" id="GBRH01283040">
    <property type="protein sequence ID" value="JAD14855.1"/>
    <property type="molecule type" value="Transcribed_RNA"/>
</dbReference>
<reference evidence="1" key="2">
    <citation type="journal article" date="2015" name="Data Brief">
        <title>Shoot transcriptome of the giant reed, Arundo donax.</title>
        <authorList>
            <person name="Barrero R.A."/>
            <person name="Guerrero F.D."/>
            <person name="Moolhuijzen P."/>
            <person name="Goolsby J.A."/>
            <person name="Tidwell J."/>
            <person name="Bellgard S.E."/>
            <person name="Bellgard M.I."/>
        </authorList>
    </citation>
    <scope>NUCLEOTIDE SEQUENCE</scope>
    <source>
        <tissue evidence="1">Shoot tissue taken approximately 20 cm above the soil surface</tissue>
    </source>
</reference>
<reference evidence="1" key="1">
    <citation type="submission" date="2014-09" db="EMBL/GenBank/DDBJ databases">
        <authorList>
            <person name="Magalhaes I.L.F."/>
            <person name="Oliveira U."/>
            <person name="Santos F.R."/>
            <person name="Vidigal T.H.D.A."/>
            <person name="Brescovit A.D."/>
            <person name="Santos A.J."/>
        </authorList>
    </citation>
    <scope>NUCLEOTIDE SEQUENCE</scope>
    <source>
        <tissue evidence="1">Shoot tissue taken approximately 20 cm above the soil surface</tissue>
    </source>
</reference>
<proteinExistence type="predicted"/>